<sequence length="435" mass="48550">MPQWRKTAQVFILFAFIVVTVDAGDDLSDFSNDLATDVGPLLVLFGESMTKQYLSESTSFLDYFIFAMAPIGILTAIVSSIRVCGSTWLRAFIGRSQEGDGVIEAELCTSTGRDVCELFNRGGITRVLGRPTILELVHVPQNDQKEQATGPDKAKLFLFRDYLKKYDEDETKNDWKRVQGSLESDDGNPFAPNPNLSLNVGIVKPPNKAFFAVAAVGFVLQAGVLSLAGVGVWVLGWNLNQGNSVASRYYAPIMFIAGTVTTYEIRYKRQDNVDSHSRLFWLQPGPQVIGDQCFDPFAHFENKIESDDDANNRDERNNRLRAWTSSKKNFDQKFEFYTIVAVLTTLIGYITQFIGLRGMKAWVSLAQLGITVVMSILRGLLRTQRLGRNDNKLRRMPDLVTGYELDWLAFEIAGLDSEILSCATICLPFACGLPI</sequence>
<organism evidence="3 4">
    <name type="scientific">Dactylonectria macrodidyma</name>
    <dbReference type="NCBI Taxonomy" id="307937"/>
    <lineage>
        <taxon>Eukaryota</taxon>
        <taxon>Fungi</taxon>
        <taxon>Dikarya</taxon>
        <taxon>Ascomycota</taxon>
        <taxon>Pezizomycotina</taxon>
        <taxon>Sordariomycetes</taxon>
        <taxon>Hypocreomycetidae</taxon>
        <taxon>Hypocreales</taxon>
        <taxon>Nectriaceae</taxon>
        <taxon>Dactylonectria</taxon>
    </lineage>
</organism>
<reference evidence="3" key="1">
    <citation type="journal article" date="2021" name="Nat. Commun.">
        <title>Genetic determinants of endophytism in the Arabidopsis root mycobiome.</title>
        <authorList>
            <person name="Mesny F."/>
            <person name="Miyauchi S."/>
            <person name="Thiergart T."/>
            <person name="Pickel B."/>
            <person name="Atanasova L."/>
            <person name="Karlsson M."/>
            <person name="Huettel B."/>
            <person name="Barry K.W."/>
            <person name="Haridas S."/>
            <person name="Chen C."/>
            <person name="Bauer D."/>
            <person name="Andreopoulos W."/>
            <person name="Pangilinan J."/>
            <person name="LaButti K."/>
            <person name="Riley R."/>
            <person name="Lipzen A."/>
            <person name="Clum A."/>
            <person name="Drula E."/>
            <person name="Henrissat B."/>
            <person name="Kohler A."/>
            <person name="Grigoriev I.V."/>
            <person name="Martin F.M."/>
            <person name="Hacquard S."/>
        </authorList>
    </citation>
    <scope>NUCLEOTIDE SEQUENCE</scope>
    <source>
        <strain evidence="3">MPI-CAGE-AT-0147</strain>
    </source>
</reference>
<feature type="signal peptide" evidence="2">
    <location>
        <begin position="1"/>
        <end position="23"/>
    </location>
</feature>
<feature type="transmembrane region" description="Helical" evidence="1">
    <location>
        <begin position="247"/>
        <end position="265"/>
    </location>
</feature>
<keyword evidence="1" id="KW-0472">Membrane</keyword>
<feature type="transmembrane region" description="Helical" evidence="1">
    <location>
        <begin position="209"/>
        <end position="235"/>
    </location>
</feature>
<evidence type="ECO:0000256" key="1">
    <source>
        <dbReference type="SAM" id="Phobius"/>
    </source>
</evidence>
<dbReference type="OrthoDB" id="7464126at2759"/>
<feature type="transmembrane region" description="Helical" evidence="1">
    <location>
        <begin position="336"/>
        <end position="355"/>
    </location>
</feature>
<keyword evidence="1" id="KW-0812">Transmembrane</keyword>
<proteinExistence type="predicted"/>
<feature type="chain" id="PRO_5040504428" evidence="2">
    <location>
        <begin position="24"/>
        <end position="435"/>
    </location>
</feature>
<keyword evidence="1" id="KW-1133">Transmembrane helix</keyword>
<dbReference type="EMBL" id="JAGMUV010000011">
    <property type="protein sequence ID" value="KAH7140995.1"/>
    <property type="molecule type" value="Genomic_DNA"/>
</dbReference>
<keyword evidence="2" id="KW-0732">Signal</keyword>
<evidence type="ECO:0000256" key="2">
    <source>
        <dbReference type="SAM" id="SignalP"/>
    </source>
</evidence>
<protein>
    <submittedName>
        <fullName evidence="3">Uncharacterized protein</fullName>
    </submittedName>
</protein>
<evidence type="ECO:0000313" key="3">
    <source>
        <dbReference type="EMBL" id="KAH7140995.1"/>
    </source>
</evidence>
<dbReference type="Proteomes" id="UP000738349">
    <property type="component" value="Unassembled WGS sequence"/>
</dbReference>
<comment type="caution">
    <text evidence="3">The sequence shown here is derived from an EMBL/GenBank/DDBJ whole genome shotgun (WGS) entry which is preliminary data.</text>
</comment>
<feature type="transmembrane region" description="Helical" evidence="1">
    <location>
        <begin position="63"/>
        <end position="85"/>
    </location>
</feature>
<accession>A0A9P9ENG1</accession>
<name>A0A9P9ENG1_9HYPO</name>
<gene>
    <name evidence="3" type="ORF">EDB81DRAFT_843997</name>
</gene>
<keyword evidence="4" id="KW-1185">Reference proteome</keyword>
<evidence type="ECO:0000313" key="4">
    <source>
        <dbReference type="Proteomes" id="UP000738349"/>
    </source>
</evidence>
<feature type="transmembrane region" description="Helical" evidence="1">
    <location>
        <begin position="361"/>
        <end position="381"/>
    </location>
</feature>
<dbReference type="AlphaFoldDB" id="A0A9P9ENG1"/>